<proteinExistence type="predicted"/>
<organism evidence="1 2">
    <name type="scientific">Caerostris darwini</name>
    <dbReference type="NCBI Taxonomy" id="1538125"/>
    <lineage>
        <taxon>Eukaryota</taxon>
        <taxon>Metazoa</taxon>
        <taxon>Ecdysozoa</taxon>
        <taxon>Arthropoda</taxon>
        <taxon>Chelicerata</taxon>
        <taxon>Arachnida</taxon>
        <taxon>Araneae</taxon>
        <taxon>Araneomorphae</taxon>
        <taxon>Entelegynae</taxon>
        <taxon>Araneoidea</taxon>
        <taxon>Araneidae</taxon>
        <taxon>Caerostris</taxon>
    </lineage>
</organism>
<sequence length="85" mass="9421">MITSFKLSKLLFFKLNQGSSAKIKVLFCLQSTKHVDLPMPNTLRHETGIVSQEKSPSKKKSSRYADLATFTNSSSSDLNITVAID</sequence>
<gene>
    <name evidence="1" type="ORF">CDAR_188111</name>
</gene>
<name>A0AAV4NXK6_9ARAC</name>
<dbReference type="AlphaFoldDB" id="A0AAV4NXK6"/>
<evidence type="ECO:0000313" key="2">
    <source>
        <dbReference type="Proteomes" id="UP001054837"/>
    </source>
</evidence>
<dbReference type="Proteomes" id="UP001054837">
    <property type="component" value="Unassembled WGS sequence"/>
</dbReference>
<reference evidence="1 2" key="1">
    <citation type="submission" date="2021-06" db="EMBL/GenBank/DDBJ databases">
        <title>Caerostris darwini draft genome.</title>
        <authorList>
            <person name="Kono N."/>
            <person name="Arakawa K."/>
        </authorList>
    </citation>
    <scope>NUCLEOTIDE SEQUENCE [LARGE SCALE GENOMIC DNA]</scope>
</reference>
<evidence type="ECO:0000313" key="1">
    <source>
        <dbReference type="EMBL" id="GIX88364.1"/>
    </source>
</evidence>
<protein>
    <submittedName>
        <fullName evidence="1">Uncharacterized protein</fullName>
    </submittedName>
</protein>
<keyword evidence="2" id="KW-1185">Reference proteome</keyword>
<accession>A0AAV4NXK6</accession>
<dbReference type="EMBL" id="BPLQ01002061">
    <property type="protein sequence ID" value="GIX88364.1"/>
    <property type="molecule type" value="Genomic_DNA"/>
</dbReference>
<comment type="caution">
    <text evidence="1">The sequence shown here is derived from an EMBL/GenBank/DDBJ whole genome shotgun (WGS) entry which is preliminary data.</text>
</comment>